<keyword evidence="3" id="KW-0805">Transcription regulation</keyword>
<dbReference type="Gene3D" id="1.10.10.10">
    <property type="entry name" value="Winged helix-like DNA-binding domain superfamily/Winged helix DNA-binding domain"/>
    <property type="match status" value="1"/>
</dbReference>
<evidence type="ECO:0000256" key="7">
    <source>
        <dbReference type="SAM" id="MobiDB-lite"/>
    </source>
</evidence>
<evidence type="ECO:0000256" key="5">
    <source>
        <dbReference type="ARBA" id="ARBA00023163"/>
    </source>
</evidence>
<evidence type="ECO:0000256" key="4">
    <source>
        <dbReference type="ARBA" id="ARBA00023125"/>
    </source>
</evidence>
<accession>A0AAU1IBM4</accession>
<dbReference type="InterPro" id="IPR041664">
    <property type="entry name" value="AAA_16"/>
</dbReference>
<comment type="similarity">
    <text evidence="1">Belongs to the AfsR/DnrI/RedD regulatory family.</text>
</comment>
<dbReference type="AlphaFoldDB" id="A0AAU1IBM4"/>
<evidence type="ECO:0000259" key="8">
    <source>
        <dbReference type="PROSITE" id="PS51755"/>
    </source>
</evidence>
<proteinExistence type="inferred from homology"/>
<keyword evidence="2" id="KW-0902">Two-component regulatory system</keyword>
<evidence type="ECO:0000256" key="3">
    <source>
        <dbReference type="ARBA" id="ARBA00023015"/>
    </source>
</evidence>
<dbReference type="Pfam" id="PF00486">
    <property type="entry name" value="Trans_reg_C"/>
    <property type="match status" value="1"/>
</dbReference>
<dbReference type="SUPFAM" id="SSF52540">
    <property type="entry name" value="P-loop containing nucleoside triphosphate hydrolases"/>
    <property type="match status" value="1"/>
</dbReference>
<feature type="DNA-binding region" description="OmpR/PhoB-type" evidence="6">
    <location>
        <begin position="1"/>
        <end position="94"/>
    </location>
</feature>
<feature type="compositionally biased region" description="Low complexity" evidence="7">
    <location>
        <begin position="282"/>
        <end position="304"/>
    </location>
</feature>
<protein>
    <submittedName>
        <fullName evidence="9">NB-ARC domain-containing protein</fullName>
    </submittedName>
</protein>
<feature type="compositionally biased region" description="Basic and acidic residues" evidence="7">
    <location>
        <begin position="305"/>
        <end position="314"/>
    </location>
</feature>
<feature type="region of interest" description="Disordered" evidence="7">
    <location>
        <begin position="270"/>
        <end position="338"/>
    </location>
</feature>
<evidence type="ECO:0000256" key="2">
    <source>
        <dbReference type="ARBA" id="ARBA00023012"/>
    </source>
</evidence>
<dbReference type="EMBL" id="CP108140">
    <property type="protein sequence ID" value="WTP91241.1"/>
    <property type="molecule type" value="Genomic_DNA"/>
</dbReference>
<evidence type="ECO:0000313" key="9">
    <source>
        <dbReference type="EMBL" id="WTP91241.1"/>
    </source>
</evidence>
<sequence>MRFQLLGLLSITDGEHAAVLQPSKPTNLLAALLIHSGAVVSTDYLLRAVWDTEPPATARAALQSCVLRLRRIFAKYGIANDTIEAVPGGYRMRMDHETLDLVRFRGLVQSAGSARDAETESYVLREALALWQGPVLANVSSHMLHRDEAPRLSEERLRALERLCDIELARGRCREVLTDVWDAARRHPERERFAEQLIEALYRTGRQTEALVEIRAVKERLKEEFGIDPGAPLQRLELAILRGEELDTAPGPGVLPAIEARASTRPAALPGGVARADLPSRAPAETPAQEQAPAVAALPPAASTAHDKAHDPAHDPTSARTADTTPGHTVTSVPSLAPVPCFTGRTTQLAAIQRALTANHPQTGLVVISGAPGIGKTALALQAAHLVQDAFPGGCFTLAMTDPDGSALSTAEAMERLPSPSRPGRRLLVLDDVASAGRIRPLLPSPAEGAAVVTSRRGLAGLVATHGGVVHRLDTLDEQESYDLLVATLGAERVGQEPDAARELARICGHFPLSLRIAAARLLTRPGLGIADCVSWLAKDLPARLSLADEPLMSVPQVFQAALRRLDPHLCEAFLLLAAQFEGGGNPDSPPPDEVLEQLADAGFVEEGPPKPYRIHELLRIYARQLAAPARTPG</sequence>
<feature type="compositionally biased region" description="Polar residues" evidence="7">
    <location>
        <begin position="318"/>
        <end position="334"/>
    </location>
</feature>
<evidence type="ECO:0000256" key="1">
    <source>
        <dbReference type="ARBA" id="ARBA00005820"/>
    </source>
</evidence>
<dbReference type="PROSITE" id="PS51755">
    <property type="entry name" value="OMPR_PHOB"/>
    <property type="match status" value="1"/>
</dbReference>
<organism evidence="9">
    <name type="scientific">Streptomyces sp. NBC_00180</name>
    <dbReference type="NCBI Taxonomy" id="2903632"/>
    <lineage>
        <taxon>Bacteria</taxon>
        <taxon>Bacillati</taxon>
        <taxon>Actinomycetota</taxon>
        <taxon>Actinomycetes</taxon>
        <taxon>Kitasatosporales</taxon>
        <taxon>Streptomycetaceae</taxon>
        <taxon>Streptomyces</taxon>
    </lineage>
</organism>
<dbReference type="GO" id="GO:0000160">
    <property type="term" value="P:phosphorelay signal transduction system"/>
    <property type="evidence" value="ECO:0007669"/>
    <property type="project" value="UniProtKB-KW"/>
</dbReference>
<dbReference type="InterPro" id="IPR003593">
    <property type="entry name" value="AAA+_ATPase"/>
</dbReference>
<gene>
    <name evidence="9" type="ORF">OG477_40530</name>
</gene>
<dbReference type="InterPro" id="IPR027417">
    <property type="entry name" value="P-loop_NTPase"/>
</dbReference>
<name>A0AAU1IBM4_9ACTN</name>
<dbReference type="SUPFAM" id="SSF48452">
    <property type="entry name" value="TPR-like"/>
    <property type="match status" value="1"/>
</dbReference>
<dbReference type="SMART" id="SM00862">
    <property type="entry name" value="Trans_reg_C"/>
    <property type="match status" value="1"/>
</dbReference>
<dbReference type="SMART" id="SM01043">
    <property type="entry name" value="BTAD"/>
    <property type="match status" value="1"/>
</dbReference>
<reference evidence="9" key="1">
    <citation type="submission" date="2022-10" db="EMBL/GenBank/DDBJ databases">
        <title>The complete genomes of actinobacterial strains from the NBC collection.</title>
        <authorList>
            <person name="Joergensen T.S."/>
            <person name="Alvarez Arevalo M."/>
            <person name="Sterndorff E.B."/>
            <person name="Faurdal D."/>
            <person name="Vuksanovic O."/>
            <person name="Mourched A.-S."/>
            <person name="Charusanti P."/>
            <person name="Shaw S."/>
            <person name="Blin K."/>
            <person name="Weber T."/>
        </authorList>
    </citation>
    <scope>NUCLEOTIDE SEQUENCE</scope>
    <source>
        <strain evidence="9">NBC 00180</strain>
    </source>
</reference>
<dbReference type="Gene3D" id="1.25.40.10">
    <property type="entry name" value="Tetratricopeptide repeat domain"/>
    <property type="match status" value="1"/>
</dbReference>
<dbReference type="GO" id="GO:0003677">
    <property type="term" value="F:DNA binding"/>
    <property type="evidence" value="ECO:0007669"/>
    <property type="project" value="UniProtKB-UniRule"/>
</dbReference>
<dbReference type="InterPro" id="IPR051677">
    <property type="entry name" value="AfsR-DnrI-RedD_regulator"/>
</dbReference>
<dbReference type="InterPro" id="IPR001867">
    <property type="entry name" value="OmpR/PhoB-type_DNA-bd"/>
</dbReference>
<dbReference type="SUPFAM" id="SSF46894">
    <property type="entry name" value="C-terminal effector domain of the bipartite response regulators"/>
    <property type="match status" value="1"/>
</dbReference>
<evidence type="ECO:0000256" key="6">
    <source>
        <dbReference type="PROSITE-ProRule" id="PRU01091"/>
    </source>
</evidence>
<dbReference type="InterPro" id="IPR011990">
    <property type="entry name" value="TPR-like_helical_dom_sf"/>
</dbReference>
<dbReference type="SMART" id="SM00382">
    <property type="entry name" value="AAA"/>
    <property type="match status" value="1"/>
</dbReference>
<dbReference type="InterPro" id="IPR036388">
    <property type="entry name" value="WH-like_DNA-bd_sf"/>
</dbReference>
<dbReference type="CDD" id="cd15831">
    <property type="entry name" value="BTAD"/>
    <property type="match status" value="1"/>
</dbReference>
<dbReference type="PANTHER" id="PTHR35807:SF1">
    <property type="entry name" value="TRANSCRIPTIONAL REGULATOR REDD"/>
    <property type="match status" value="1"/>
</dbReference>
<feature type="domain" description="OmpR/PhoB-type" evidence="8">
    <location>
        <begin position="1"/>
        <end position="94"/>
    </location>
</feature>
<dbReference type="Gene3D" id="3.40.50.300">
    <property type="entry name" value="P-loop containing nucleotide triphosphate hydrolases"/>
    <property type="match status" value="1"/>
</dbReference>
<keyword evidence="5" id="KW-0804">Transcription</keyword>
<dbReference type="PANTHER" id="PTHR35807">
    <property type="entry name" value="TRANSCRIPTIONAL REGULATOR REDD-RELATED"/>
    <property type="match status" value="1"/>
</dbReference>
<dbReference type="Pfam" id="PF03704">
    <property type="entry name" value="BTAD"/>
    <property type="match status" value="1"/>
</dbReference>
<dbReference type="InterPro" id="IPR005158">
    <property type="entry name" value="BTAD"/>
</dbReference>
<dbReference type="GO" id="GO:0006355">
    <property type="term" value="P:regulation of DNA-templated transcription"/>
    <property type="evidence" value="ECO:0007669"/>
    <property type="project" value="InterPro"/>
</dbReference>
<dbReference type="InterPro" id="IPR016032">
    <property type="entry name" value="Sig_transdc_resp-reg_C-effctor"/>
</dbReference>
<keyword evidence="4 6" id="KW-0238">DNA-binding</keyword>
<dbReference type="Pfam" id="PF13191">
    <property type="entry name" value="AAA_16"/>
    <property type="match status" value="1"/>
</dbReference>